<keyword evidence="3" id="KW-1185">Reference proteome</keyword>
<dbReference type="EMBL" id="JAHXZJ010001119">
    <property type="protein sequence ID" value="KAH0555587.1"/>
    <property type="molecule type" value="Genomic_DNA"/>
</dbReference>
<gene>
    <name evidence="2" type="ORF">KQX54_020287</name>
</gene>
<dbReference type="SUPFAM" id="SSF53850">
    <property type="entry name" value="Periplasmic binding protein-like II"/>
    <property type="match status" value="1"/>
</dbReference>
<reference evidence="2 3" key="1">
    <citation type="journal article" date="2021" name="J. Hered.">
        <title>A chromosome-level genome assembly of the parasitoid wasp, Cotesia glomerata (Hymenoptera: Braconidae).</title>
        <authorList>
            <person name="Pinto B.J."/>
            <person name="Weis J.J."/>
            <person name="Gamble T."/>
            <person name="Ode P.J."/>
            <person name="Paul R."/>
            <person name="Zaspel J.M."/>
        </authorList>
    </citation>
    <scope>NUCLEOTIDE SEQUENCE [LARGE SCALE GENOMIC DNA]</scope>
    <source>
        <strain evidence="2">CgM1</strain>
    </source>
</reference>
<protein>
    <submittedName>
        <fullName evidence="2">Uncharacterized protein</fullName>
    </submittedName>
</protein>
<keyword evidence="1" id="KW-1133">Transmembrane helix</keyword>
<evidence type="ECO:0000256" key="1">
    <source>
        <dbReference type="SAM" id="Phobius"/>
    </source>
</evidence>
<proteinExistence type="predicted"/>
<accession>A0AAV7IAK0</accession>
<evidence type="ECO:0000313" key="2">
    <source>
        <dbReference type="EMBL" id="KAH0555587.1"/>
    </source>
</evidence>
<name>A0AAV7IAK0_COTGL</name>
<keyword evidence="1" id="KW-0812">Transmembrane</keyword>
<evidence type="ECO:0000313" key="3">
    <source>
        <dbReference type="Proteomes" id="UP000826195"/>
    </source>
</evidence>
<dbReference type="PANTHER" id="PTHR18966">
    <property type="entry name" value="IONOTROPIC GLUTAMATE RECEPTOR"/>
    <property type="match status" value="1"/>
</dbReference>
<organism evidence="2 3">
    <name type="scientific">Cotesia glomerata</name>
    <name type="common">Lepidopteran parasitic wasp</name>
    <name type="synonym">Apanteles glomeratus</name>
    <dbReference type="NCBI Taxonomy" id="32391"/>
    <lineage>
        <taxon>Eukaryota</taxon>
        <taxon>Metazoa</taxon>
        <taxon>Ecdysozoa</taxon>
        <taxon>Arthropoda</taxon>
        <taxon>Hexapoda</taxon>
        <taxon>Insecta</taxon>
        <taxon>Pterygota</taxon>
        <taxon>Neoptera</taxon>
        <taxon>Endopterygota</taxon>
        <taxon>Hymenoptera</taxon>
        <taxon>Apocrita</taxon>
        <taxon>Ichneumonoidea</taxon>
        <taxon>Braconidae</taxon>
        <taxon>Microgastrinae</taxon>
        <taxon>Cotesia</taxon>
    </lineage>
</organism>
<comment type="caution">
    <text evidence="2">The sequence shown here is derived from an EMBL/GenBank/DDBJ whole genome shotgun (WGS) entry which is preliminary data.</text>
</comment>
<feature type="transmembrane region" description="Helical" evidence="1">
    <location>
        <begin position="120"/>
        <end position="145"/>
    </location>
</feature>
<dbReference type="InterPro" id="IPR015683">
    <property type="entry name" value="Ionotropic_Glu_rcpt"/>
</dbReference>
<dbReference type="AlphaFoldDB" id="A0AAV7IAK0"/>
<dbReference type="Gene3D" id="3.40.190.10">
    <property type="entry name" value="Periplasmic binding protein-like II"/>
    <property type="match status" value="1"/>
</dbReference>
<dbReference type="Proteomes" id="UP000826195">
    <property type="component" value="Unassembled WGS sequence"/>
</dbReference>
<sequence>MDEYGYPVSTEDALNRMFGLPPYKNDSNFALIDESTELRYWALTNCSFFLFEGEFTKKPYAIAVQQGSPIKDIFNYALIELEKNNTMKRLKEKWWDNNPKRVYNCPERINRSEGLHIGNIGGIFIVLAVGNVLGFLIVILQYWWYCLRSRTRLGKLLENGFPLDKVKPKKFWVRIKPKLRIIIHPDKNPSAGVEIEEL</sequence>
<keyword evidence="1" id="KW-0472">Membrane</keyword>